<dbReference type="PANTHER" id="PTHR40132:SF1">
    <property type="entry name" value="PRE-MRNA-SPLICING FACTOR 38B"/>
    <property type="match status" value="1"/>
</dbReference>
<feature type="compositionally biased region" description="Basic residues" evidence="1">
    <location>
        <begin position="217"/>
        <end position="229"/>
    </location>
</feature>
<feature type="region of interest" description="Disordered" evidence="1">
    <location>
        <begin position="84"/>
        <end position="338"/>
    </location>
</feature>
<comment type="caution">
    <text evidence="2">The sequence shown here is derived from an EMBL/GenBank/DDBJ whole genome shotgun (WGS) entry which is preliminary data.</text>
</comment>
<dbReference type="EMBL" id="JAZGUE010000002">
    <property type="protein sequence ID" value="KAL2269428.1"/>
    <property type="molecule type" value="Genomic_DNA"/>
</dbReference>
<evidence type="ECO:0000313" key="2">
    <source>
        <dbReference type="EMBL" id="KAL2269428.1"/>
    </source>
</evidence>
<accession>A0ABR4DGD7</accession>
<feature type="compositionally biased region" description="Basic and acidic residues" evidence="1">
    <location>
        <begin position="230"/>
        <end position="242"/>
    </location>
</feature>
<dbReference type="GeneID" id="98122435"/>
<feature type="compositionally biased region" description="Acidic residues" evidence="1">
    <location>
        <begin position="326"/>
        <end position="338"/>
    </location>
</feature>
<reference evidence="2 3" key="1">
    <citation type="journal article" date="2024" name="Commun. Biol.">
        <title>Comparative genomic analysis of thermophilic fungi reveals convergent evolutionary adaptations and gene losses.</title>
        <authorList>
            <person name="Steindorff A.S."/>
            <person name="Aguilar-Pontes M.V."/>
            <person name="Robinson A.J."/>
            <person name="Andreopoulos B."/>
            <person name="LaButti K."/>
            <person name="Kuo A."/>
            <person name="Mondo S."/>
            <person name="Riley R."/>
            <person name="Otillar R."/>
            <person name="Haridas S."/>
            <person name="Lipzen A."/>
            <person name="Grimwood J."/>
            <person name="Schmutz J."/>
            <person name="Clum A."/>
            <person name="Reid I.D."/>
            <person name="Moisan M.C."/>
            <person name="Butler G."/>
            <person name="Nguyen T.T.M."/>
            <person name="Dewar K."/>
            <person name="Conant G."/>
            <person name="Drula E."/>
            <person name="Henrissat B."/>
            <person name="Hansel C."/>
            <person name="Singer S."/>
            <person name="Hutchinson M.I."/>
            <person name="de Vries R.P."/>
            <person name="Natvig D.O."/>
            <person name="Powell A.J."/>
            <person name="Tsang A."/>
            <person name="Grigoriev I.V."/>
        </authorList>
    </citation>
    <scope>NUCLEOTIDE SEQUENCE [LARGE SCALE GENOMIC DNA]</scope>
    <source>
        <strain evidence="2 3">ATCC 22073</strain>
    </source>
</reference>
<name>A0ABR4DGD7_9PEZI</name>
<protein>
    <submittedName>
        <fullName evidence="2">Uncharacterized protein</fullName>
    </submittedName>
</protein>
<dbReference type="PANTHER" id="PTHR40132">
    <property type="entry name" value="PRE-MRNA-SPLICING FACTOR 38B"/>
    <property type="match status" value="1"/>
</dbReference>
<keyword evidence="3" id="KW-1185">Reference proteome</keyword>
<dbReference type="Proteomes" id="UP001600064">
    <property type="component" value="Unassembled WGS sequence"/>
</dbReference>
<sequence>MDNPASRSNDMMLTDDVVAEILAKEAREASAKYSTLGLEAFTSKEPSSKAKPNTRFLGNIIKRATSHNAWLREKEAAEAQARLDSLTQAAEKRHRRLNPTASDIRRRQLGAISSILQDRKRDGGDRKEPAPPQGKDHPEGRTRDRDDRRGKADAAGEKRSERRSSKRHDDGSSPEQRHGSDRHGRRRHDRSRSPRHGARRHRDRSPLSSDESDASARRSRRSKSSRRTSPKPDKDEARDLIDSRSLSKRKNRGRLLSEEEEEEDDCASARQADESDSDPLEELIGPAPPPPKPAIQIRGRGARRDGSGSNSGSGGAEREAPLNSDNDNDNDNGWDEAVEAYRDRQKWKQQGAERLRAAGFTDQQIQRWEKGGEMGIEDVRWTKAGEQREWDRGKEMDLDE</sequence>
<gene>
    <name evidence="2" type="ORF">VTJ83DRAFT_1612</name>
</gene>
<feature type="compositionally biased region" description="Basic and acidic residues" evidence="1">
    <location>
        <begin position="117"/>
        <end position="182"/>
    </location>
</feature>
<dbReference type="RefSeq" id="XP_070868152.1">
    <property type="nucleotide sequence ID" value="XM_071007791.1"/>
</dbReference>
<feature type="compositionally biased region" description="Basic residues" evidence="1">
    <location>
        <begin position="183"/>
        <end position="203"/>
    </location>
</feature>
<evidence type="ECO:0000313" key="3">
    <source>
        <dbReference type="Proteomes" id="UP001600064"/>
    </source>
</evidence>
<evidence type="ECO:0000256" key="1">
    <source>
        <dbReference type="SAM" id="MobiDB-lite"/>
    </source>
</evidence>
<proteinExistence type="predicted"/>
<organism evidence="2 3">
    <name type="scientific">Remersonia thermophila</name>
    <dbReference type="NCBI Taxonomy" id="72144"/>
    <lineage>
        <taxon>Eukaryota</taxon>
        <taxon>Fungi</taxon>
        <taxon>Dikarya</taxon>
        <taxon>Ascomycota</taxon>
        <taxon>Pezizomycotina</taxon>
        <taxon>Sordariomycetes</taxon>
        <taxon>Sordariomycetidae</taxon>
        <taxon>Sordariales</taxon>
        <taxon>Sordariales incertae sedis</taxon>
        <taxon>Remersonia</taxon>
    </lineage>
</organism>